<dbReference type="PROSITE" id="PS51257">
    <property type="entry name" value="PROKAR_LIPOPROTEIN"/>
    <property type="match status" value="1"/>
</dbReference>
<reference evidence="2 3" key="1">
    <citation type="submission" date="2020-08" db="EMBL/GenBank/DDBJ databases">
        <title>Genomic Encyclopedia of Type Strains, Phase IV (KMG-IV): sequencing the most valuable type-strain genomes for metagenomic binning, comparative biology and taxonomic classification.</title>
        <authorList>
            <person name="Goeker M."/>
        </authorList>
    </citation>
    <scope>NUCLEOTIDE SEQUENCE [LARGE SCALE GENOMIC DNA]</scope>
    <source>
        <strain evidence="2 3">DSM 23240</strain>
    </source>
</reference>
<dbReference type="EMBL" id="JACHHQ010000001">
    <property type="protein sequence ID" value="MBB5199036.1"/>
    <property type="molecule type" value="Genomic_DNA"/>
</dbReference>
<name>A0A840RPV3_9BURK</name>
<proteinExistence type="predicted"/>
<keyword evidence="1" id="KW-0472">Membrane</keyword>
<feature type="transmembrane region" description="Helical" evidence="1">
    <location>
        <begin position="6"/>
        <end position="26"/>
    </location>
</feature>
<protein>
    <submittedName>
        <fullName evidence="2">Uncharacterized protein</fullName>
    </submittedName>
</protein>
<evidence type="ECO:0000313" key="2">
    <source>
        <dbReference type="EMBL" id="MBB5199036.1"/>
    </source>
</evidence>
<keyword evidence="1" id="KW-0812">Transmembrane</keyword>
<keyword evidence="3" id="KW-1185">Reference proteome</keyword>
<dbReference type="Proteomes" id="UP000571084">
    <property type="component" value="Unassembled WGS sequence"/>
</dbReference>
<organism evidence="2 3">
    <name type="scientific">Glaciimonas immobilis</name>
    <dbReference type="NCBI Taxonomy" id="728004"/>
    <lineage>
        <taxon>Bacteria</taxon>
        <taxon>Pseudomonadati</taxon>
        <taxon>Pseudomonadota</taxon>
        <taxon>Betaproteobacteria</taxon>
        <taxon>Burkholderiales</taxon>
        <taxon>Oxalobacteraceae</taxon>
        <taxon>Glaciimonas</taxon>
    </lineage>
</organism>
<accession>A0A840RPV3</accession>
<gene>
    <name evidence="2" type="ORF">HNR39_000846</name>
</gene>
<sequence length="234" mass="25795">MKYFSITWIFNAFGNILLIMLLSGCAPGTLKTVELKPLLVTTGTSVVSGSFGFCDKEGVTPVSTFSSAPPTVMVGYDDFFKGGKVPFACDDVRVSTFKGGVKFDVSQFDSITNAELLLDTIRSVSRDDGRLIATEVPISYANKLCMSTEIYASPMLCDNHTRLPVGETIKVRVSEQVGDWVTMSRNNFGFVLKGPRPEFSIQTPPRDNNAKVSWYSNFRLRVTYQPALNSRAPQ</sequence>
<comment type="caution">
    <text evidence="2">The sequence shown here is derived from an EMBL/GenBank/DDBJ whole genome shotgun (WGS) entry which is preliminary data.</text>
</comment>
<evidence type="ECO:0000313" key="3">
    <source>
        <dbReference type="Proteomes" id="UP000571084"/>
    </source>
</evidence>
<dbReference type="AlphaFoldDB" id="A0A840RPV3"/>
<keyword evidence="1" id="KW-1133">Transmembrane helix</keyword>
<evidence type="ECO:0000256" key="1">
    <source>
        <dbReference type="SAM" id="Phobius"/>
    </source>
</evidence>